<dbReference type="AlphaFoldDB" id="A0A0M9A515"/>
<evidence type="ECO:0000313" key="4">
    <source>
        <dbReference type="Proteomes" id="UP000053105"/>
    </source>
</evidence>
<protein>
    <submittedName>
        <fullName evidence="3">Checkpoint protein HUS1</fullName>
    </submittedName>
</protein>
<dbReference type="PANTHER" id="PTHR12900">
    <property type="entry name" value="MITOTIC AND DNA DAMAGE CHECKPOINT PROTEIN HUS1"/>
    <property type="match status" value="1"/>
</dbReference>
<organism evidence="3 4">
    <name type="scientific">Melipona quadrifasciata</name>
    <dbReference type="NCBI Taxonomy" id="166423"/>
    <lineage>
        <taxon>Eukaryota</taxon>
        <taxon>Metazoa</taxon>
        <taxon>Ecdysozoa</taxon>
        <taxon>Arthropoda</taxon>
        <taxon>Hexapoda</taxon>
        <taxon>Insecta</taxon>
        <taxon>Pterygota</taxon>
        <taxon>Neoptera</taxon>
        <taxon>Endopterygota</taxon>
        <taxon>Hymenoptera</taxon>
        <taxon>Apocrita</taxon>
        <taxon>Aculeata</taxon>
        <taxon>Apoidea</taxon>
        <taxon>Anthophila</taxon>
        <taxon>Apidae</taxon>
        <taxon>Melipona</taxon>
    </lineage>
</organism>
<proteinExistence type="predicted"/>
<dbReference type="PANTHER" id="PTHR12900:SF0">
    <property type="entry name" value="CHECKPOINT PROTEIN"/>
    <property type="match status" value="1"/>
</dbReference>
<dbReference type="Proteomes" id="UP000053105">
    <property type="component" value="Unassembled WGS sequence"/>
</dbReference>
<dbReference type="GO" id="GO:0006289">
    <property type="term" value="P:nucleotide-excision repair"/>
    <property type="evidence" value="ECO:0007669"/>
    <property type="project" value="TreeGrafter"/>
</dbReference>
<reference evidence="3 4" key="1">
    <citation type="submission" date="2015-07" db="EMBL/GenBank/DDBJ databases">
        <title>The genome of Melipona quadrifasciata.</title>
        <authorList>
            <person name="Pan H."/>
            <person name="Kapheim K."/>
        </authorList>
    </citation>
    <scope>NUCLEOTIDE SEQUENCE [LARGE SCALE GENOMIC DNA]</scope>
    <source>
        <strain evidence="3">0111107301</strain>
        <tissue evidence="3">Whole body</tissue>
    </source>
</reference>
<dbReference type="GO" id="GO:0033314">
    <property type="term" value="P:mitotic DNA replication checkpoint signaling"/>
    <property type="evidence" value="ECO:0007669"/>
    <property type="project" value="TreeGrafter"/>
</dbReference>
<dbReference type="InterPro" id="IPR007150">
    <property type="entry name" value="HUS1/Mec3"/>
</dbReference>
<keyword evidence="2" id="KW-0539">Nucleus</keyword>
<keyword evidence="4" id="KW-1185">Reference proteome</keyword>
<dbReference type="STRING" id="166423.A0A0M9A515"/>
<name>A0A0M9A515_9HYME</name>
<dbReference type="Gene3D" id="3.70.10.10">
    <property type="match status" value="1"/>
</dbReference>
<dbReference type="GO" id="GO:0044778">
    <property type="term" value="P:meiotic DNA integrity checkpoint signaling"/>
    <property type="evidence" value="ECO:0007669"/>
    <property type="project" value="TreeGrafter"/>
</dbReference>
<dbReference type="OrthoDB" id="10063861at2759"/>
<evidence type="ECO:0000256" key="1">
    <source>
        <dbReference type="ARBA" id="ARBA00004123"/>
    </source>
</evidence>
<gene>
    <name evidence="3" type="ORF">WN51_09697</name>
</gene>
<sequence length="337" mass="38950">MGSDRRIQFTRNVFVVDQGFLGQIHRVLNINTKNSNSYQEQISIEKVARQGPPSSGSNDTEVYRKYIEQEYLGRGFSLIFRILYQEHMSTEECTLRLTPDELCFSVSVDRASMVWAELTQTHFFTEYIMNGVSEEQNEIYLEFDPAMFAKSLGSLRMTAKSVKIKLTNKRQPCLTIEIELPSLSLESRQCLHDVPVRVIPRREWAEHQAPNIPEFDISVDMPQLKHVKHIVERMKNMSPRLTLEASKTGVFALKVDTDSATVSTHFQELQVWSSSQRNQEDKVSATIDIKKFFMFLAWDIVHPDGVKCNIVQDRVVNLFLHVADYVKIQYFLPSVFT</sequence>
<dbReference type="GO" id="GO:0035861">
    <property type="term" value="C:site of double-strand break"/>
    <property type="evidence" value="ECO:0007669"/>
    <property type="project" value="TreeGrafter"/>
</dbReference>
<dbReference type="EMBL" id="KQ435732">
    <property type="protein sequence ID" value="KOX77375.1"/>
    <property type="molecule type" value="Genomic_DNA"/>
</dbReference>
<dbReference type="GO" id="GO:0031573">
    <property type="term" value="P:mitotic intra-S DNA damage checkpoint signaling"/>
    <property type="evidence" value="ECO:0007669"/>
    <property type="project" value="TreeGrafter"/>
</dbReference>
<evidence type="ECO:0000256" key="2">
    <source>
        <dbReference type="ARBA" id="ARBA00023242"/>
    </source>
</evidence>
<comment type="subcellular location">
    <subcellularLocation>
        <location evidence="1">Nucleus</location>
    </subcellularLocation>
</comment>
<evidence type="ECO:0000313" key="3">
    <source>
        <dbReference type="EMBL" id="KOX77375.1"/>
    </source>
</evidence>
<dbReference type="Pfam" id="PF04005">
    <property type="entry name" value="Hus1"/>
    <property type="match status" value="1"/>
</dbReference>
<dbReference type="GO" id="GO:0000724">
    <property type="term" value="P:double-strand break repair via homologous recombination"/>
    <property type="evidence" value="ECO:0007669"/>
    <property type="project" value="TreeGrafter"/>
</dbReference>
<accession>A0A0M9A515</accession>
<dbReference type="GO" id="GO:0030896">
    <property type="term" value="C:checkpoint clamp complex"/>
    <property type="evidence" value="ECO:0007669"/>
    <property type="project" value="InterPro"/>
</dbReference>
<dbReference type="GO" id="GO:0000723">
    <property type="term" value="P:telomere maintenance"/>
    <property type="evidence" value="ECO:0007669"/>
    <property type="project" value="TreeGrafter"/>
</dbReference>